<dbReference type="Proteomes" id="UP001501138">
    <property type="component" value="Unassembled WGS sequence"/>
</dbReference>
<dbReference type="InterPro" id="IPR004176">
    <property type="entry name" value="Clp_R_N"/>
</dbReference>
<dbReference type="InterPro" id="IPR036628">
    <property type="entry name" value="Clp_N_dom_sf"/>
</dbReference>
<comment type="caution">
    <text evidence="3">The sequence shown here is derived from an EMBL/GenBank/DDBJ whole genome shotgun (WGS) entry which is preliminary data.</text>
</comment>
<dbReference type="GO" id="GO:0008233">
    <property type="term" value="F:peptidase activity"/>
    <property type="evidence" value="ECO:0007669"/>
    <property type="project" value="UniProtKB-KW"/>
</dbReference>
<dbReference type="RefSeq" id="WP_344245909.1">
    <property type="nucleotide sequence ID" value="NZ_BAAAPM010000003.1"/>
</dbReference>
<name>A0ABN2IYG9_9MICO</name>
<sequence length="184" mass="18944">MFESFTKEARGAVVDAQQVATGLRSATIDTRHLLVALAEGEGPAASGLGAAGLDPADVAGRARTAISEGEALDADALAAVGVDLDEVRRRTDEVFGTGALDRAGAKHGRRGRHVPFTDDAKKALELALREAIRLKAKGIDSTHLLLGVVRADCPGGRVLEAALHDAGGDLPALRTAVERAGRAA</sequence>
<reference evidence="3 4" key="1">
    <citation type="journal article" date="2019" name="Int. J. Syst. Evol. Microbiol.">
        <title>The Global Catalogue of Microorganisms (GCM) 10K type strain sequencing project: providing services to taxonomists for standard genome sequencing and annotation.</title>
        <authorList>
            <consortium name="The Broad Institute Genomics Platform"/>
            <consortium name="The Broad Institute Genome Sequencing Center for Infectious Disease"/>
            <person name="Wu L."/>
            <person name="Ma J."/>
        </authorList>
    </citation>
    <scope>NUCLEOTIDE SEQUENCE [LARGE SCALE GENOMIC DNA]</scope>
    <source>
        <strain evidence="3 4">JCM 15589</strain>
    </source>
</reference>
<accession>A0ABN2IYG9</accession>
<keyword evidence="3" id="KW-0378">Hydrolase</keyword>
<evidence type="ECO:0000313" key="4">
    <source>
        <dbReference type="Proteomes" id="UP001501138"/>
    </source>
</evidence>
<evidence type="ECO:0000313" key="3">
    <source>
        <dbReference type="EMBL" id="GAA1714201.1"/>
    </source>
</evidence>
<dbReference type="SUPFAM" id="SSF81923">
    <property type="entry name" value="Double Clp-N motif"/>
    <property type="match status" value="2"/>
</dbReference>
<proteinExistence type="predicted"/>
<keyword evidence="3" id="KW-0645">Protease</keyword>
<dbReference type="Gene3D" id="1.10.1780.10">
    <property type="entry name" value="Clp, N-terminal domain"/>
    <property type="match status" value="2"/>
</dbReference>
<evidence type="ECO:0000256" key="1">
    <source>
        <dbReference type="PROSITE-ProRule" id="PRU01251"/>
    </source>
</evidence>
<gene>
    <name evidence="3" type="ORF">GCM10009809_08010</name>
</gene>
<feature type="domain" description="Clp R" evidence="2">
    <location>
        <begin position="2"/>
        <end position="184"/>
    </location>
</feature>
<dbReference type="PROSITE" id="PS51903">
    <property type="entry name" value="CLP_R"/>
    <property type="match status" value="1"/>
</dbReference>
<keyword evidence="4" id="KW-1185">Reference proteome</keyword>
<dbReference type="GO" id="GO:0006508">
    <property type="term" value="P:proteolysis"/>
    <property type="evidence" value="ECO:0007669"/>
    <property type="project" value="UniProtKB-KW"/>
</dbReference>
<keyword evidence="1" id="KW-0677">Repeat</keyword>
<evidence type="ECO:0000259" key="2">
    <source>
        <dbReference type="PROSITE" id="PS51903"/>
    </source>
</evidence>
<dbReference type="EMBL" id="BAAAPM010000003">
    <property type="protein sequence ID" value="GAA1714201.1"/>
    <property type="molecule type" value="Genomic_DNA"/>
</dbReference>
<dbReference type="Pfam" id="PF02861">
    <property type="entry name" value="Clp_N"/>
    <property type="match status" value="1"/>
</dbReference>
<protein>
    <submittedName>
        <fullName evidence="3">Clp protease N-terminal domain-containing protein</fullName>
    </submittedName>
</protein>
<organism evidence="3 4">
    <name type="scientific">Isoptericola hypogeus</name>
    <dbReference type="NCBI Taxonomy" id="300179"/>
    <lineage>
        <taxon>Bacteria</taxon>
        <taxon>Bacillati</taxon>
        <taxon>Actinomycetota</taxon>
        <taxon>Actinomycetes</taxon>
        <taxon>Micrococcales</taxon>
        <taxon>Promicromonosporaceae</taxon>
        <taxon>Isoptericola</taxon>
    </lineage>
</organism>